<dbReference type="RefSeq" id="XP_018033967.1">
    <property type="nucleotide sequence ID" value="XM_018178802.1"/>
</dbReference>
<evidence type="ECO:0000313" key="3">
    <source>
        <dbReference type="Proteomes" id="UP000077069"/>
    </source>
</evidence>
<keyword evidence="3" id="KW-1185">Reference proteome</keyword>
<dbReference type="GeneID" id="28762288"/>
<evidence type="ECO:0000313" key="2">
    <source>
        <dbReference type="EMBL" id="OAG03602.1"/>
    </source>
</evidence>
<feature type="region of interest" description="Disordered" evidence="1">
    <location>
        <begin position="171"/>
        <end position="190"/>
    </location>
</feature>
<dbReference type="EMBL" id="KV441554">
    <property type="protein sequence ID" value="OAG03602.1"/>
    <property type="molecule type" value="Genomic_DNA"/>
</dbReference>
<sequence>MVMWTCRSDYEWGYSVARAIRPACFAFGSTRDWASGRSLFLLALPGTVHFLLGRKYKGWGGLPVFAWSRSHPLPLFLLLWTESLACCRMADTRFRRRRVPYARSSRAGRSVKKQPGQLARRVGEGKSNIIIMYSYPEVMPVWLAGDLPDNPKSDTNASAFCHFFVPVTQAIPPAGRPGKGPRDSRRKGRKVHVKGLAVTFSVQTWVDLAVSAVFYPVRAGKGFVQEVEGNLRPDGSVGDPKAWCLSKDNYGDYARLRTLEETGLLDANGPFCVASDPSGLPVLQSTTGTMKNAQLRSGLGEAMGKVEWRVGADSKVVGRTLSADVAGPNGIHLPAGGGDGFAQVQQGSVVDFRVYVDINKDAEYSTETGNELAFQPDWQMCFMVKCRGALPGPSGNGGVVGAVVKRVVSTVYYN</sequence>
<protein>
    <submittedName>
        <fullName evidence="2">Uncharacterized protein</fullName>
    </submittedName>
</protein>
<dbReference type="Proteomes" id="UP000077069">
    <property type="component" value="Unassembled WGS sequence"/>
</dbReference>
<dbReference type="AlphaFoldDB" id="A0A177C9S9"/>
<gene>
    <name evidence="2" type="ORF">CC84DRAFT_1165818</name>
</gene>
<accession>A0A177C9S9</accession>
<reference evidence="2 3" key="1">
    <citation type="submission" date="2016-05" db="EMBL/GenBank/DDBJ databases">
        <title>Comparative analysis of secretome profiles of manganese(II)-oxidizing ascomycete fungi.</title>
        <authorList>
            <consortium name="DOE Joint Genome Institute"/>
            <person name="Zeiner C.A."/>
            <person name="Purvine S.O."/>
            <person name="Zink E.M."/>
            <person name="Wu S."/>
            <person name="Pasa-Tolic L."/>
            <person name="Chaput D.L."/>
            <person name="Haridas S."/>
            <person name="Grigoriev I.V."/>
            <person name="Santelli C.M."/>
            <person name="Hansel C.M."/>
        </authorList>
    </citation>
    <scope>NUCLEOTIDE SEQUENCE [LARGE SCALE GENOMIC DNA]</scope>
    <source>
        <strain evidence="2 3">AP3s5-JAC2a</strain>
    </source>
</reference>
<evidence type="ECO:0000256" key="1">
    <source>
        <dbReference type="SAM" id="MobiDB-lite"/>
    </source>
</evidence>
<dbReference type="InParanoid" id="A0A177C9S9"/>
<proteinExistence type="predicted"/>
<name>A0A177C9S9_9PLEO</name>
<organism evidence="2 3">
    <name type="scientific">Paraphaeosphaeria sporulosa</name>
    <dbReference type="NCBI Taxonomy" id="1460663"/>
    <lineage>
        <taxon>Eukaryota</taxon>
        <taxon>Fungi</taxon>
        <taxon>Dikarya</taxon>
        <taxon>Ascomycota</taxon>
        <taxon>Pezizomycotina</taxon>
        <taxon>Dothideomycetes</taxon>
        <taxon>Pleosporomycetidae</taxon>
        <taxon>Pleosporales</taxon>
        <taxon>Massarineae</taxon>
        <taxon>Didymosphaeriaceae</taxon>
        <taxon>Paraphaeosphaeria</taxon>
    </lineage>
</organism>